<dbReference type="EMBL" id="CP119893">
    <property type="protein sequence ID" value="WFD26026.1"/>
    <property type="molecule type" value="Genomic_DNA"/>
</dbReference>
<accession>A0AAF0ENK1</accession>
<proteinExistence type="predicted"/>
<dbReference type="SMART" id="SM00368">
    <property type="entry name" value="LRR_RI"/>
    <property type="match status" value="3"/>
</dbReference>
<sequence length="313" mass="34702">MSTLRVLNITANHFGDDGLAAFFDALPRTGTSLTKLYVSMNTFESDTGSLKAARSIARFLADPGACRGLERLHLNGNHFGWAGVRMIAHAIIGSRAACTLGGSDTATTQEERVLDAAPPNRSLTHIDLFSTGAGAQAPAETQTTYAEWERYSLVTEDHWWGLVAQQLEENRRRGDQARRAATQVLAAARVLGCKVREADPERSYSFLRLPLELRMRLIAYTDRHSVLTHEQLVRVLQWASEPGTIGCGTRLTAAHAPGSPVWPIPPWSWDECFEWRSVRRNWYSDVFDQGDVNGLAPRDPGLLAFWECTGVTH</sequence>
<dbReference type="InterPro" id="IPR032675">
    <property type="entry name" value="LRR_dom_sf"/>
</dbReference>
<name>A0AAF0ENK1_9BASI</name>
<reference evidence="1" key="1">
    <citation type="submission" date="2023-03" db="EMBL/GenBank/DDBJ databases">
        <title>Mating type loci evolution in Malassezia.</title>
        <authorList>
            <person name="Coelho M.A."/>
        </authorList>
    </citation>
    <scope>NUCLEOTIDE SEQUENCE</scope>
    <source>
        <strain evidence="1">CBS 9557</strain>
    </source>
</reference>
<protein>
    <submittedName>
        <fullName evidence="1">Uncharacterized protein</fullName>
    </submittedName>
</protein>
<evidence type="ECO:0000313" key="1">
    <source>
        <dbReference type="EMBL" id="WFD26026.1"/>
    </source>
</evidence>
<keyword evidence="2" id="KW-1185">Reference proteome</keyword>
<evidence type="ECO:0000313" key="2">
    <source>
        <dbReference type="Proteomes" id="UP001213623"/>
    </source>
</evidence>
<dbReference type="SUPFAM" id="SSF52047">
    <property type="entry name" value="RNI-like"/>
    <property type="match status" value="1"/>
</dbReference>
<dbReference type="Pfam" id="PF13516">
    <property type="entry name" value="LRR_6"/>
    <property type="match status" value="2"/>
</dbReference>
<dbReference type="Gene3D" id="3.80.10.10">
    <property type="entry name" value="Ribonuclease Inhibitor"/>
    <property type="match status" value="1"/>
</dbReference>
<dbReference type="InterPro" id="IPR001611">
    <property type="entry name" value="Leu-rich_rpt"/>
</dbReference>
<dbReference type="AlphaFoldDB" id="A0AAF0ENK1"/>
<gene>
    <name evidence="1" type="ORF">MNAN1_001001</name>
</gene>
<dbReference type="Proteomes" id="UP001213623">
    <property type="component" value="Chromosome 2"/>
</dbReference>
<organism evidence="1 2">
    <name type="scientific">Malassezia nana</name>
    <dbReference type="NCBI Taxonomy" id="180528"/>
    <lineage>
        <taxon>Eukaryota</taxon>
        <taxon>Fungi</taxon>
        <taxon>Dikarya</taxon>
        <taxon>Basidiomycota</taxon>
        <taxon>Ustilaginomycotina</taxon>
        <taxon>Malasseziomycetes</taxon>
        <taxon>Malasseziales</taxon>
        <taxon>Malasseziaceae</taxon>
        <taxon>Malassezia</taxon>
    </lineage>
</organism>